<keyword evidence="3" id="KW-0804">Transcription</keyword>
<dbReference type="InterPro" id="IPR029016">
    <property type="entry name" value="GAF-like_dom_sf"/>
</dbReference>
<dbReference type="Pfam" id="PF01614">
    <property type="entry name" value="IclR_C"/>
    <property type="match status" value="1"/>
</dbReference>
<keyword evidence="7" id="KW-1185">Reference proteome</keyword>
<organism evidence="6 7">
    <name type="scientific">Microbacterium binotii</name>
    <dbReference type="NCBI Taxonomy" id="462710"/>
    <lineage>
        <taxon>Bacteria</taxon>
        <taxon>Bacillati</taxon>
        <taxon>Actinomycetota</taxon>
        <taxon>Actinomycetes</taxon>
        <taxon>Micrococcales</taxon>
        <taxon>Microbacteriaceae</taxon>
        <taxon>Microbacterium</taxon>
    </lineage>
</organism>
<dbReference type="InterPro" id="IPR014757">
    <property type="entry name" value="Tscrpt_reg_IclR_C"/>
</dbReference>
<evidence type="ECO:0000256" key="2">
    <source>
        <dbReference type="ARBA" id="ARBA00023125"/>
    </source>
</evidence>
<proteinExistence type="predicted"/>
<accession>A0ABP6BIY2</accession>
<comment type="caution">
    <text evidence="6">The sequence shown here is derived from an EMBL/GenBank/DDBJ whole genome shotgun (WGS) entry which is preliminary data.</text>
</comment>
<evidence type="ECO:0000256" key="3">
    <source>
        <dbReference type="ARBA" id="ARBA00023163"/>
    </source>
</evidence>
<evidence type="ECO:0000313" key="7">
    <source>
        <dbReference type="Proteomes" id="UP001500274"/>
    </source>
</evidence>
<sequence>MARGSAGESALHRHLRVLDAFDALHPFLTLGEIAGTARIPVSTAHRLVAELTQEGLLERLPDRTYRLGVRLWEYASRTPGALGLREVARPWIAAAHARIRQHVQLGVRAELDVLFIERMSAPDAVVNATLIGGRIPLHASSNGLVLLAHAPAGVVDEVLRSPMRAYTPHTITDPRTLRAELARVRADGFAVASGHIHLESRGMAVPVRGPEGEVFAALGAVVPNDGAPAAAVLETLRVASAGITRALRALYGSGLDDAAVVHGPRPDAGVSAKSWAYIADLAERADAAPKVRA</sequence>
<evidence type="ECO:0000256" key="1">
    <source>
        <dbReference type="ARBA" id="ARBA00023015"/>
    </source>
</evidence>
<dbReference type="PROSITE" id="PS51078">
    <property type="entry name" value="ICLR_ED"/>
    <property type="match status" value="1"/>
</dbReference>
<dbReference type="InterPro" id="IPR036388">
    <property type="entry name" value="WH-like_DNA-bd_sf"/>
</dbReference>
<dbReference type="RefSeq" id="WP_344227422.1">
    <property type="nucleotide sequence ID" value="NZ_BAAARI010000007.1"/>
</dbReference>
<keyword evidence="1" id="KW-0805">Transcription regulation</keyword>
<evidence type="ECO:0000313" key="6">
    <source>
        <dbReference type="EMBL" id="GAA2573123.1"/>
    </source>
</evidence>
<feature type="domain" description="IclR-ED" evidence="5">
    <location>
        <begin position="70"/>
        <end position="249"/>
    </location>
</feature>
<gene>
    <name evidence="6" type="ORF">GCM10009862_10010</name>
</gene>
<dbReference type="InterPro" id="IPR050707">
    <property type="entry name" value="HTH_MetabolicPath_Reg"/>
</dbReference>
<dbReference type="Gene3D" id="3.30.450.40">
    <property type="match status" value="1"/>
</dbReference>
<dbReference type="Proteomes" id="UP001500274">
    <property type="component" value="Unassembled WGS sequence"/>
</dbReference>
<dbReference type="Gene3D" id="1.10.10.10">
    <property type="entry name" value="Winged helix-like DNA-binding domain superfamily/Winged helix DNA-binding domain"/>
    <property type="match status" value="1"/>
</dbReference>
<dbReference type="PROSITE" id="PS51077">
    <property type="entry name" value="HTH_ICLR"/>
    <property type="match status" value="1"/>
</dbReference>
<protein>
    <submittedName>
        <fullName evidence="6">IclR family transcriptional regulator</fullName>
    </submittedName>
</protein>
<dbReference type="PANTHER" id="PTHR30136">
    <property type="entry name" value="HELIX-TURN-HELIX TRANSCRIPTIONAL REGULATOR, ICLR FAMILY"/>
    <property type="match status" value="1"/>
</dbReference>
<dbReference type="InterPro" id="IPR036390">
    <property type="entry name" value="WH_DNA-bd_sf"/>
</dbReference>
<dbReference type="SUPFAM" id="SSF46785">
    <property type="entry name" value="Winged helix' DNA-binding domain"/>
    <property type="match status" value="1"/>
</dbReference>
<evidence type="ECO:0000259" key="4">
    <source>
        <dbReference type="PROSITE" id="PS51077"/>
    </source>
</evidence>
<dbReference type="SMART" id="SM00346">
    <property type="entry name" value="HTH_ICLR"/>
    <property type="match status" value="1"/>
</dbReference>
<name>A0ABP6BIY2_9MICO</name>
<dbReference type="SUPFAM" id="SSF55781">
    <property type="entry name" value="GAF domain-like"/>
    <property type="match status" value="1"/>
</dbReference>
<dbReference type="InterPro" id="IPR005471">
    <property type="entry name" value="Tscrpt_reg_IclR_N"/>
</dbReference>
<reference evidence="7" key="1">
    <citation type="journal article" date="2019" name="Int. J. Syst. Evol. Microbiol.">
        <title>The Global Catalogue of Microorganisms (GCM) 10K type strain sequencing project: providing services to taxonomists for standard genome sequencing and annotation.</title>
        <authorList>
            <consortium name="The Broad Institute Genomics Platform"/>
            <consortium name="The Broad Institute Genome Sequencing Center for Infectious Disease"/>
            <person name="Wu L."/>
            <person name="Ma J."/>
        </authorList>
    </citation>
    <scope>NUCLEOTIDE SEQUENCE [LARGE SCALE GENOMIC DNA]</scope>
    <source>
        <strain evidence="7">JCM 16365</strain>
    </source>
</reference>
<dbReference type="PANTHER" id="PTHR30136:SF24">
    <property type="entry name" value="HTH-TYPE TRANSCRIPTIONAL REPRESSOR ALLR"/>
    <property type="match status" value="1"/>
</dbReference>
<evidence type="ECO:0000259" key="5">
    <source>
        <dbReference type="PROSITE" id="PS51078"/>
    </source>
</evidence>
<keyword evidence="2" id="KW-0238">DNA-binding</keyword>
<dbReference type="EMBL" id="BAAARI010000007">
    <property type="protein sequence ID" value="GAA2573123.1"/>
    <property type="molecule type" value="Genomic_DNA"/>
</dbReference>
<dbReference type="Pfam" id="PF09339">
    <property type="entry name" value="HTH_IclR"/>
    <property type="match status" value="1"/>
</dbReference>
<feature type="domain" description="HTH iclR-type" evidence="4">
    <location>
        <begin position="8"/>
        <end position="69"/>
    </location>
</feature>